<evidence type="ECO:0000313" key="1">
    <source>
        <dbReference type="EMBL" id="EOQ57887.1"/>
    </source>
</evidence>
<comment type="caution">
    <text evidence="1">The sequence shown here is derived from an EMBL/GenBank/DDBJ whole genome shotgun (WGS) entry which is preliminary data.</text>
</comment>
<reference evidence="1 2" key="1">
    <citation type="submission" date="2013-01" db="EMBL/GenBank/DDBJ databases">
        <title>The Genome Sequence of Bacillus cereus TIAC219.</title>
        <authorList>
            <consortium name="The Broad Institute Genome Sequencing Platform"/>
            <consortium name="The Broad Institute Genome Sequencing Center for Infectious Disease"/>
            <person name="Feldgarden M."/>
            <person name="Van der Auwera G.A."/>
            <person name="Mahillon J."/>
            <person name="Duprez V."/>
            <person name="Timmery S."/>
            <person name="Mattelet C."/>
            <person name="Dierick K."/>
            <person name="Sun M."/>
            <person name="Yu Z."/>
            <person name="Zhu L."/>
            <person name="Hu X."/>
            <person name="Shank E.B."/>
            <person name="Swiecicka I."/>
            <person name="Hansen B.M."/>
            <person name="Andrup L."/>
            <person name="Walker B."/>
            <person name="Young S.K."/>
            <person name="Zeng Q."/>
            <person name="Gargeya S."/>
            <person name="Fitzgerald M."/>
            <person name="Haas B."/>
            <person name="Abouelleil A."/>
            <person name="Alvarado L."/>
            <person name="Arachchi H.M."/>
            <person name="Berlin A.M."/>
            <person name="Chapman S.B."/>
            <person name="Dewar J."/>
            <person name="Goldberg J."/>
            <person name="Griggs A."/>
            <person name="Gujja S."/>
            <person name="Hansen M."/>
            <person name="Howarth C."/>
            <person name="Imamovic A."/>
            <person name="Larimer J."/>
            <person name="McCowan C."/>
            <person name="Murphy C."/>
            <person name="Neiman D."/>
            <person name="Pearson M."/>
            <person name="Priest M."/>
            <person name="Roberts A."/>
            <person name="Saif S."/>
            <person name="Shea T."/>
            <person name="Sisk P."/>
            <person name="Sykes S."/>
            <person name="Wortman J."/>
            <person name="Nusbaum C."/>
            <person name="Birren B."/>
        </authorList>
    </citation>
    <scope>NUCLEOTIDE SEQUENCE [LARGE SCALE GENOMIC DNA]</scope>
    <source>
        <strain evidence="1 2">TIAC219</strain>
    </source>
</reference>
<evidence type="ECO:0008006" key="3">
    <source>
        <dbReference type="Google" id="ProtNLM"/>
    </source>
</evidence>
<organism evidence="1 2">
    <name type="scientific">Bacillus cereus TIAC219</name>
    <dbReference type="NCBI Taxonomy" id="718222"/>
    <lineage>
        <taxon>Bacteria</taxon>
        <taxon>Bacillati</taxon>
        <taxon>Bacillota</taxon>
        <taxon>Bacilli</taxon>
        <taxon>Bacillales</taxon>
        <taxon>Bacillaceae</taxon>
        <taxon>Bacillus</taxon>
        <taxon>Bacillus cereus group</taxon>
    </lineage>
</organism>
<dbReference type="EMBL" id="AHCJ01000083">
    <property type="protein sequence ID" value="EOQ57887.1"/>
    <property type="molecule type" value="Genomic_DNA"/>
</dbReference>
<dbReference type="RefSeq" id="WP_002084197.1">
    <property type="nucleotide sequence ID" value="NZ_KB976014.1"/>
</dbReference>
<accession>A0ABC9SQP1</accession>
<gene>
    <name evidence="1" type="ORF">IAY_06199</name>
</gene>
<dbReference type="Proteomes" id="UP000014060">
    <property type="component" value="Unassembled WGS sequence"/>
</dbReference>
<name>A0ABC9SQP1_BACCE</name>
<dbReference type="AlphaFoldDB" id="A0ABC9SQP1"/>
<sequence>MFEIYIDGSFITIADSVEDADLKTDAYIQYFLRGEKVKRIEYRYTGGVK</sequence>
<evidence type="ECO:0000313" key="2">
    <source>
        <dbReference type="Proteomes" id="UP000014060"/>
    </source>
</evidence>
<proteinExistence type="predicted"/>
<protein>
    <recommendedName>
        <fullName evidence="3">Phage protein</fullName>
    </recommendedName>
</protein>